<accession>B6WQL2</accession>
<name>B6WQL2_9BACT</name>
<dbReference type="AlphaFoldDB" id="B6WQL2"/>
<dbReference type="PROSITE" id="PS51257">
    <property type="entry name" value="PROKAR_LIPOPROTEIN"/>
    <property type="match status" value="1"/>
</dbReference>
<gene>
    <name evidence="1" type="ORF">DESPIG_00336</name>
</gene>
<reference evidence="1 2" key="2">
    <citation type="submission" date="2008-10" db="EMBL/GenBank/DDBJ databases">
        <authorList>
            <person name="Fulton L."/>
            <person name="Clifton S."/>
            <person name="Fulton B."/>
            <person name="Xu J."/>
            <person name="Minx P."/>
            <person name="Pepin K.H."/>
            <person name="Johnson M."/>
            <person name="Bhonagiri V."/>
            <person name="Nash W.E."/>
            <person name="Mardis E.R."/>
            <person name="Wilson R.K."/>
        </authorList>
    </citation>
    <scope>NUCLEOTIDE SEQUENCE [LARGE SCALE GENOMIC DNA]</scope>
    <source>
        <strain evidence="1 2">ATCC 29098</strain>
    </source>
</reference>
<evidence type="ECO:0000313" key="2">
    <source>
        <dbReference type="Proteomes" id="UP000003676"/>
    </source>
</evidence>
<organism evidence="1 2">
    <name type="scientific">Desulfovibrio piger ATCC 29098</name>
    <dbReference type="NCBI Taxonomy" id="411464"/>
    <lineage>
        <taxon>Bacteria</taxon>
        <taxon>Pseudomonadati</taxon>
        <taxon>Thermodesulfobacteriota</taxon>
        <taxon>Desulfovibrionia</taxon>
        <taxon>Desulfovibrionales</taxon>
        <taxon>Desulfovibrionaceae</taxon>
        <taxon>Desulfovibrio</taxon>
    </lineage>
</organism>
<sequence length="57" mass="5854">MRPSQNMTDTKRPAPCCGPPVFLCLLAGHAVFSCCTGHPVTSSPSSLIKHAGEGEGA</sequence>
<dbReference type="HOGENOM" id="CLU_2989288_0_0_7"/>
<comment type="caution">
    <text evidence="1">The sequence shown here is derived from an EMBL/GenBank/DDBJ whole genome shotgun (WGS) entry which is preliminary data.</text>
</comment>
<reference evidence="1 2" key="1">
    <citation type="submission" date="2008-10" db="EMBL/GenBank/DDBJ databases">
        <title>Draft genome sequence of Desulvovibrio piger (ATCC 29098).</title>
        <authorList>
            <person name="Sudarsanam P."/>
            <person name="Ley R."/>
            <person name="Guruge J."/>
            <person name="Turnbaugh P.J."/>
            <person name="Mahowald M."/>
            <person name="Liep D."/>
            <person name="Gordon J."/>
        </authorList>
    </citation>
    <scope>NUCLEOTIDE SEQUENCE [LARGE SCALE GENOMIC DNA]</scope>
    <source>
        <strain evidence="1 2">ATCC 29098</strain>
    </source>
</reference>
<protein>
    <submittedName>
        <fullName evidence="1">Uncharacterized protein</fullName>
    </submittedName>
</protein>
<proteinExistence type="predicted"/>
<dbReference type="EMBL" id="ABXU01000015">
    <property type="protein sequence ID" value="EEB34686.1"/>
    <property type="molecule type" value="Genomic_DNA"/>
</dbReference>
<dbReference type="Proteomes" id="UP000003676">
    <property type="component" value="Unassembled WGS sequence"/>
</dbReference>
<evidence type="ECO:0000313" key="1">
    <source>
        <dbReference type="EMBL" id="EEB34686.1"/>
    </source>
</evidence>